<keyword evidence="2" id="KW-1185">Reference proteome</keyword>
<dbReference type="AlphaFoldDB" id="A0AAW1YRP4"/>
<dbReference type="EMBL" id="JBEDUW010000001">
    <property type="protein sequence ID" value="KAK9951218.1"/>
    <property type="molecule type" value="Genomic_DNA"/>
</dbReference>
<comment type="caution">
    <text evidence="1">The sequence shown here is derived from an EMBL/GenBank/DDBJ whole genome shotgun (WGS) entry which is preliminary data.</text>
</comment>
<reference evidence="1 2" key="1">
    <citation type="journal article" date="2023" name="G3 (Bethesda)">
        <title>A chromosome-length genome assembly and annotation of blackberry (Rubus argutus, cv. 'Hillquist').</title>
        <authorList>
            <person name="Bruna T."/>
            <person name="Aryal R."/>
            <person name="Dudchenko O."/>
            <person name="Sargent D.J."/>
            <person name="Mead D."/>
            <person name="Buti M."/>
            <person name="Cavallini A."/>
            <person name="Hytonen T."/>
            <person name="Andres J."/>
            <person name="Pham M."/>
            <person name="Weisz D."/>
            <person name="Mascagni F."/>
            <person name="Usai G."/>
            <person name="Natali L."/>
            <person name="Bassil N."/>
            <person name="Fernandez G.E."/>
            <person name="Lomsadze A."/>
            <person name="Armour M."/>
            <person name="Olukolu B."/>
            <person name="Poorten T."/>
            <person name="Britton C."/>
            <person name="Davik J."/>
            <person name="Ashrafi H."/>
            <person name="Aiden E.L."/>
            <person name="Borodovsky M."/>
            <person name="Worthington M."/>
        </authorList>
    </citation>
    <scope>NUCLEOTIDE SEQUENCE [LARGE SCALE GENOMIC DNA]</scope>
    <source>
        <strain evidence="1">PI 553951</strain>
    </source>
</reference>
<evidence type="ECO:0000313" key="2">
    <source>
        <dbReference type="Proteomes" id="UP001457282"/>
    </source>
</evidence>
<accession>A0AAW1YRP4</accession>
<gene>
    <name evidence="1" type="ORF">M0R45_006675</name>
</gene>
<organism evidence="1 2">
    <name type="scientific">Rubus argutus</name>
    <name type="common">Southern blackberry</name>
    <dbReference type="NCBI Taxonomy" id="59490"/>
    <lineage>
        <taxon>Eukaryota</taxon>
        <taxon>Viridiplantae</taxon>
        <taxon>Streptophyta</taxon>
        <taxon>Embryophyta</taxon>
        <taxon>Tracheophyta</taxon>
        <taxon>Spermatophyta</taxon>
        <taxon>Magnoliopsida</taxon>
        <taxon>eudicotyledons</taxon>
        <taxon>Gunneridae</taxon>
        <taxon>Pentapetalae</taxon>
        <taxon>rosids</taxon>
        <taxon>fabids</taxon>
        <taxon>Rosales</taxon>
        <taxon>Rosaceae</taxon>
        <taxon>Rosoideae</taxon>
        <taxon>Rosoideae incertae sedis</taxon>
        <taxon>Rubus</taxon>
    </lineage>
</organism>
<proteinExistence type="predicted"/>
<name>A0AAW1YRP4_RUBAR</name>
<evidence type="ECO:0000313" key="1">
    <source>
        <dbReference type="EMBL" id="KAK9951218.1"/>
    </source>
</evidence>
<sequence length="124" mass="13591">MARYDDATASFAARRPVWERWVAGGGLNRSARLGNWNRGANRRRGLCGIRGKQRRRDDDMGRERADALFGLDAQKGSVLDWAWQERCGQSTGSDVMRTGGGDAFCGDGRDAGWALVICPKGTSI</sequence>
<protein>
    <submittedName>
        <fullName evidence="1">Uncharacterized protein</fullName>
    </submittedName>
</protein>
<dbReference type="Proteomes" id="UP001457282">
    <property type="component" value="Unassembled WGS sequence"/>
</dbReference>